<evidence type="ECO:0000313" key="5">
    <source>
        <dbReference type="Proteomes" id="UP000243084"/>
    </source>
</evidence>
<dbReference type="InterPro" id="IPR036388">
    <property type="entry name" value="WH-like_DNA-bd_sf"/>
</dbReference>
<dbReference type="NCBIfam" id="TIGR03760">
    <property type="entry name" value="ICE_TraI_Pfluor"/>
    <property type="match status" value="1"/>
</dbReference>
<dbReference type="NCBIfam" id="NF041494">
    <property type="entry name" value="MobH"/>
    <property type="match status" value="1"/>
</dbReference>
<dbReference type="SUPFAM" id="SSF46785">
    <property type="entry name" value="Winged helix' DNA-binding domain"/>
    <property type="match status" value="1"/>
</dbReference>
<feature type="region of interest" description="Disordered" evidence="1">
    <location>
        <begin position="415"/>
        <end position="434"/>
    </location>
</feature>
<evidence type="ECO:0000256" key="1">
    <source>
        <dbReference type="SAM" id="MobiDB-lite"/>
    </source>
</evidence>
<dbReference type="Proteomes" id="UP000243084">
    <property type="component" value="Unassembled WGS sequence"/>
</dbReference>
<dbReference type="Pfam" id="PF07514">
    <property type="entry name" value="TraI_2"/>
    <property type="match status" value="1"/>
</dbReference>
<organism evidence="4 5">
    <name type="scientific">Geopseudomonas sagittaria</name>
    <dbReference type="NCBI Taxonomy" id="1135990"/>
    <lineage>
        <taxon>Bacteria</taxon>
        <taxon>Pseudomonadati</taxon>
        <taxon>Pseudomonadota</taxon>
        <taxon>Gammaproteobacteria</taxon>
        <taxon>Pseudomonadales</taxon>
        <taxon>Pseudomonadaceae</taxon>
        <taxon>Geopseudomonas</taxon>
    </lineage>
</organism>
<dbReference type="AlphaFoldDB" id="A0A1I5XIR1"/>
<sequence>MLWLFQRKPQKATSFADPLPAGYLAAQPASELLQPAHRRQLLERIWQYTALSHPLFEQLYLGPIQRYAELVQQLPASETHHHAYSGGLLDHGLELVACVLKLRQSHLLPSGAAPEDQASQSDAWSAGLAYGALLHDVGKIAVDIEVEQQDGSAWHPWHGPLKQAYRFSYRRPRDYQLHSAASGLLLRQVLDNASLDWLSGFPALWSSLLYALSGQYERAGTLGELIIQADRVSTAQNIGGNPQKALQAPTHALQHHLITGLRHLLLQELKLNQPGAAGWLTQDALWLVSKTVTDKLRAWLLAQSIDGIPTSNSAMFDELQAHGLVETTPEGKAIWSATIEDGTWHQPFTLLKVPPALIWQKEERPAMFTGSVRVEATEDNPNPAKSPSVLSLPPSTPPTLPDAVDELLSLLDTESDAEQAPATEERQAPQVLPASSDQGLDFLDWLKAGIAGHSLIINDSGAKVHTVAGMAFLVTPGIFQRYCQEHPELSTQAGTAEPWRRVQRRFEALQQHRKRPDGLNIWECEVQGPRRKASRLKGYLLEPAGTIFQAIPMDNPFLRLVEPQGEA</sequence>
<dbReference type="EMBL" id="FOXM01000016">
    <property type="protein sequence ID" value="SFQ31547.1"/>
    <property type="molecule type" value="Genomic_DNA"/>
</dbReference>
<dbReference type="Pfam" id="PF07515">
    <property type="entry name" value="TraI_2_C"/>
    <property type="match status" value="1"/>
</dbReference>
<feature type="domain" description="Putative conjugal transfer nickase/helicase TraI C-terminal" evidence="3">
    <location>
        <begin position="438"/>
        <end position="559"/>
    </location>
</feature>
<proteinExistence type="predicted"/>
<feature type="domain" description="Uncharacterised" evidence="2">
    <location>
        <begin position="22"/>
        <end position="334"/>
    </location>
</feature>
<gene>
    <name evidence="4" type="ORF">SAMN05216229_11681</name>
</gene>
<dbReference type="InterPro" id="IPR036390">
    <property type="entry name" value="WH_DNA-bd_sf"/>
</dbReference>
<dbReference type="Gene3D" id="2.40.10.200">
    <property type="entry name" value="STY4665 C-terminal domain-like"/>
    <property type="match status" value="1"/>
</dbReference>
<dbReference type="RefSeq" id="WP_092433828.1">
    <property type="nucleotide sequence ID" value="NZ_FOXM01000016.1"/>
</dbReference>
<name>A0A1I5XIR1_9GAMM</name>
<dbReference type="InterPro" id="IPR011093">
    <property type="entry name" value="TraI_2_C"/>
</dbReference>
<dbReference type="Gene3D" id="1.10.10.10">
    <property type="entry name" value="Winged helix-like DNA-binding domain superfamily/Winged helix DNA-binding domain"/>
    <property type="match status" value="1"/>
</dbReference>
<dbReference type="InterPro" id="IPR022391">
    <property type="entry name" value="ICE_relaxase_PFGI-1"/>
</dbReference>
<evidence type="ECO:0000259" key="2">
    <source>
        <dbReference type="Pfam" id="PF07514"/>
    </source>
</evidence>
<evidence type="ECO:0000259" key="3">
    <source>
        <dbReference type="Pfam" id="PF07515"/>
    </source>
</evidence>
<accession>A0A1I5XIR1</accession>
<dbReference type="Gene3D" id="1.10.3210.40">
    <property type="match status" value="1"/>
</dbReference>
<keyword evidence="5" id="KW-1185">Reference proteome</keyword>
<dbReference type="OrthoDB" id="6190309at2"/>
<dbReference type="InterPro" id="IPR011119">
    <property type="entry name" value="Unchr_helicase_relaxase_TraI"/>
</dbReference>
<feature type="region of interest" description="Disordered" evidence="1">
    <location>
        <begin position="376"/>
        <end position="402"/>
    </location>
</feature>
<reference evidence="5" key="1">
    <citation type="submission" date="2016-10" db="EMBL/GenBank/DDBJ databases">
        <authorList>
            <person name="Varghese N."/>
            <person name="Submissions S."/>
        </authorList>
    </citation>
    <scope>NUCLEOTIDE SEQUENCE [LARGE SCALE GENOMIC DNA]</scope>
    <source>
        <strain evidence="5">JCM 18195</strain>
    </source>
</reference>
<protein>
    <submittedName>
        <fullName evidence="4">Integrating conjugative element relaxase, PFL_4751 family</fullName>
    </submittedName>
</protein>
<evidence type="ECO:0000313" key="4">
    <source>
        <dbReference type="EMBL" id="SFQ31547.1"/>
    </source>
</evidence>